<evidence type="ECO:0000313" key="1">
    <source>
        <dbReference type="EMBL" id="GBP37064.1"/>
    </source>
</evidence>
<dbReference type="AlphaFoldDB" id="A0A4C1VGD8"/>
<dbReference type="Proteomes" id="UP000299102">
    <property type="component" value="Unassembled WGS sequence"/>
</dbReference>
<protein>
    <submittedName>
        <fullName evidence="1">Uncharacterized protein</fullName>
    </submittedName>
</protein>
<accession>A0A4C1VGD8</accession>
<comment type="caution">
    <text evidence="1">The sequence shown here is derived from an EMBL/GenBank/DDBJ whole genome shotgun (WGS) entry which is preliminary data.</text>
</comment>
<dbReference type="EMBL" id="BGZK01000328">
    <property type="protein sequence ID" value="GBP37064.1"/>
    <property type="molecule type" value="Genomic_DNA"/>
</dbReference>
<evidence type="ECO:0000313" key="2">
    <source>
        <dbReference type="Proteomes" id="UP000299102"/>
    </source>
</evidence>
<reference evidence="1 2" key="1">
    <citation type="journal article" date="2019" name="Commun. Biol.">
        <title>The bagworm genome reveals a unique fibroin gene that provides high tensile strength.</title>
        <authorList>
            <person name="Kono N."/>
            <person name="Nakamura H."/>
            <person name="Ohtoshi R."/>
            <person name="Tomita M."/>
            <person name="Numata K."/>
            <person name="Arakawa K."/>
        </authorList>
    </citation>
    <scope>NUCLEOTIDE SEQUENCE [LARGE SCALE GENOMIC DNA]</scope>
</reference>
<organism evidence="1 2">
    <name type="scientific">Eumeta variegata</name>
    <name type="common">Bagworm moth</name>
    <name type="synonym">Eumeta japonica</name>
    <dbReference type="NCBI Taxonomy" id="151549"/>
    <lineage>
        <taxon>Eukaryota</taxon>
        <taxon>Metazoa</taxon>
        <taxon>Ecdysozoa</taxon>
        <taxon>Arthropoda</taxon>
        <taxon>Hexapoda</taxon>
        <taxon>Insecta</taxon>
        <taxon>Pterygota</taxon>
        <taxon>Neoptera</taxon>
        <taxon>Endopterygota</taxon>
        <taxon>Lepidoptera</taxon>
        <taxon>Glossata</taxon>
        <taxon>Ditrysia</taxon>
        <taxon>Tineoidea</taxon>
        <taxon>Psychidae</taxon>
        <taxon>Oiketicinae</taxon>
        <taxon>Eumeta</taxon>
    </lineage>
</organism>
<name>A0A4C1VGD8_EUMVA</name>
<sequence length="101" mass="10999">MSIQAEEQATSLLKHKIVMYAWLKINAKLLKTVTNTSFCTYLTVLGRLNCGDDVEDDGDGCADERPGIAGEGIRAGPGDRSDWSDLLRAKSTICRELAGPR</sequence>
<keyword evidence="2" id="KW-1185">Reference proteome</keyword>
<gene>
    <name evidence="1" type="ORF">EVAR_19193_1</name>
</gene>
<proteinExistence type="predicted"/>